<dbReference type="EMBL" id="JAODUO010000030">
    <property type="protein sequence ID" value="KAK2192452.1"/>
    <property type="molecule type" value="Genomic_DNA"/>
</dbReference>
<keyword evidence="3" id="KW-1185">Reference proteome</keyword>
<comment type="caution">
    <text evidence="2">The sequence shown here is derived from an EMBL/GenBank/DDBJ whole genome shotgun (WGS) entry which is preliminary data.</text>
</comment>
<proteinExistence type="predicted"/>
<evidence type="ECO:0000256" key="1">
    <source>
        <dbReference type="SAM" id="MobiDB-lite"/>
    </source>
</evidence>
<organism evidence="2 3">
    <name type="scientific">Ridgeia piscesae</name>
    <name type="common">Tubeworm</name>
    <dbReference type="NCBI Taxonomy" id="27915"/>
    <lineage>
        <taxon>Eukaryota</taxon>
        <taxon>Metazoa</taxon>
        <taxon>Spiralia</taxon>
        <taxon>Lophotrochozoa</taxon>
        <taxon>Annelida</taxon>
        <taxon>Polychaeta</taxon>
        <taxon>Sedentaria</taxon>
        <taxon>Canalipalpata</taxon>
        <taxon>Sabellida</taxon>
        <taxon>Siboglinidae</taxon>
        <taxon>Ridgeia</taxon>
    </lineage>
</organism>
<dbReference type="AlphaFoldDB" id="A0AAD9PD88"/>
<gene>
    <name evidence="2" type="ORF">NP493_31g05075</name>
</gene>
<evidence type="ECO:0000313" key="2">
    <source>
        <dbReference type="EMBL" id="KAK2192452.1"/>
    </source>
</evidence>
<feature type="compositionally biased region" description="Polar residues" evidence="1">
    <location>
        <begin position="284"/>
        <end position="297"/>
    </location>
</feature>
<reference evidence="2" key="1">
    <citation type="journal article" date="2023" name="Mol. Biol. Evol.">
        <title>Third-Generation Sequencing Reveals the Adaptive Role of the Epigenome in Three Deep-Sea Polychaetes.</title>
        <authorList>
            <person name="Perez M."/>
            <person name="Aroh O."/>
            <person name="Sun Y."/>
            <person name="Lan Y."/>
            <person name="Juniper S.K."/>
            <person name="Young C.R."/>
            <person name="Angers B."/>
            <person name="Qian P.Y."/>
        </authorList>
    </citation>
    <scope>NUCLEOTIDE SEQUENCE</scope>
    <source>
        <strain evidence="2">R07B-5</strain>
    </source>
</reference>
<feature type="region of interest" description="Disordered" evidence="1">
    <location>
        <begin position="276"/>
        <end position="300"/>
    </location>
</feature>
<dbReference type="Proteomes" id="UP001209878">
    <property type="component" value="Unassembled WGS sequence"/>
</dbReference>
<accession>A0AAD9PD88</accession>
<protein>
    <submittedName>
        <fullName evidence="2">Uncharacterized protein</fullName>
    </submittedName>
</protein>
<evidence type="ECO:0000313" key="3">
    <source>
        <dbReference type="Proteomes" id="UP001209878"/>
    </source>
</evidence>
<name>A0AAD9PD88_RIDPI</name>
<sequence>MASAGKHVAFCSSVSANGDAVGRRRAVAVKMAAMNVSGRFNAHDAKSYGERLVAGLLTRQSLDLFFGQQAATKMDLPSNYGYAGETKTFIAYDSAKFQVSLTDPDYKRQLREQEQRGQIPRRYIRDSNYTICRVHLVDSPSTELVLVSWLTDECGSVAKNQTAFRRMTSFVTSLARDEHVPVVVGGTFRLGAEYARTVAPKSFGVCDRGPAEMKAHREASMFVCSDSLQVRPSVSAVSCPAKLCVEDDVYVKTCDVFYWDPLFANVSVYVPMPDTTGGDESDATPCSETEHNGTPTMVNGVDNMDGGRDDDTKATNGTVQNGYFNATKQTNAAFTPEELYDESLVQNAPTCYLS</sequence>